<feature type="active site" description="Proton acceptor" evidence="8">
    <location>
        <position position="194"/>
    </location>
</feature>
<organism evidence="15 16">
    <name type="scientific">Mycoplasmopsis gallinarum</name>
    <dbReference type="NCBI Taxonomy" id="29557"/>
    <lineage>
        <taxon>Bacteria</taxon>
        <taxon>Bacillati</taxon>
        <taxon>Mycoplasmatota</taxon>
        <taxon>Mycoplasmoidales</taxon>
        <taxon>Metamycoplasmataceae</taxon>
        <taxon>Mycoplasmopsis</taxon>
    </lineage>
</organism>
<evidence type="ECO:0000256" key="6">
    <source>
        <dbReference type="ARBA" id="ARBA00023209"/>
    </source>
</evidence>
<feature type="domain" description="Glycerol-3-phosphate dehydrogenase NAD-dependent C-terminal" evidence="14">
    <location>
        <begin position="185"/>
        <end position="325"/>
    </location>
</feature>
<evidence type="ECO:0000256" key="1">
    <source>
        <dbReference type="ARBA" id="ARBA00011009"/>
    </source>
</evidence>
<dbReference type="GO" id="GO:0141153">
    <property type="term" value="F:glycerol-3-phosphate dehydrogenase (NADP+) activity"/>
    <property type="evidence" value="ECO:0007669"/>
    <property type="project" value="RHEA"/>
</dbReference>
<dbReference type="PRINTS" id="PR00077">
    <property type="entry name" value="GPDHDRGNASE"/>
</dbReference>
<dbReference type="PATRIC" id="fig|29557.3.peg.128"/>
<keyword evidence="16" id="KW-1185">Reference proteome</keyword>
<dbReference type="Pfam" id="PF07479">
    <property type="entry name" value="NAD_Gly3P_dh_C"/>
    <property type="match status" value="1"/>
</dbReference>
<evidence type="ECO:0000256" key="5">
    <source>
        <dbReference type="ARBA" id="ARBA00023098"/>
    </source>
</evidence>
<dbReference type="InterPro" id="IPR013328">
    <property type="entry name" value="6PGD_dom2"/>
</dbReference>
<dbReference type="GO" id="GO:0005975">
    <property type="term" value="P:carbohydrate metabolic process"/>
    <property type="evidence" value="ECO:0007669"/>
    <property type="project" value="InterPro"/>
</dbReference>
<reference evidence="15 16" key="1">
    <citation type="submission" date="2016-03" db="EMBL/GenBank/DDBJ databases">
        <title>Genome sequence of Mycoplasma gallinarum strain Mgn_IPT.</title>
        <authorList>
            <person name="Yacoub E."/>
            <person name="Sirand-Pugnet P."/>
            <person name="Barre A."/>
            <person name="Maurier F."/>
            <person name="Blanchard A."/>
            <person name="Ben Abdelmoumen B.M."/>
        </authorList>
    </citation>
    <scope>NUCLEOTIDE SEQUENCE [LARGE SCALE GENOMIC DNA]</scope>
    <source>
        <strain evidence="15 16">Mgn_IPT</strain>
    </source>
</reference>
<feature type="binding site" evidence="9">
    <location>
        <position position="109"/>
    </location>
    <ligand>
        <name>substrate</name>
    </ligand>
</feature>
<evidence type="ECO:0000259" key="14">
    <source>
        <dbReference type="Pfam" id="PF07479"/>
    </source>
</evidence>
<sequence>MQKRITFIGTGAWASGLATVLTKNNHFVTMWGIDQKEIDDINNGLNTKYFGNSKFNNPNLLQATNDLKKALEGTDLIVLAVPSAAFDSVIPKILENSDSKKLNILNVAKGIDSKTKKFFSEVIKKEFGNRLENCATLIGPSFAVEVFQNVMTMANIVGINQIFLEWVAALFNNNKFKLVINTNEQGAELFAALKNVLAIGLGINQYSNPNLKNPQAALLSIGVKEINKIYKALFEKADDEIAFDLAGIGDIFLTCSSEKSRNFSFGLQVGEYGVRKALEMNTKTVEGYRTANIFKSILKDLKIHVPFFENIIDVLFNNKPQSELLDFINKY</sequence>
<feature type="binding site" evidence="10">
    <location>
        <position position="261"/>
    </location>
    <ligand>
        <name>NAD(+)</name>
        <dbReference type="ChEBI" id="CHEBI:57540"/>
    </ligand>
</feature>
<dbReference type="SUPFAM" id="SSF51735">
    <property type="entry name" value="NAD(P)-binding Rossmann-fold domains"/>
    <property type="match status" value="1"/>
</dbReference>
<dbReference type="PIRSF" id="PIRSF000114">
    <property type="entry name" value="Glycerol-3-P_dh"/>
    <property type="match status" value="1"/>
</dbReference>
<dbReference type="OrthoDB" id="9812273at2"/>
<dbReference type="InterPro" id="IPR006168">
    <property type="entry name" value="G3P_DH_NAD-dep"/>
</dbReference>
<dbReference type="EMBL" id="LVLH01000020">
    <property type="protein sequence ID" value="OAB49101.1"/>
    <property type="molecule type" value="Genomic_DNA"/>
</dbReference>
<dbReference type="Gene3D" id="3.40.50.720">
    <property type="entry name" value="NAD(P)-binding Rossmann-like Domain"/>
    <property type="match status" value="1"/>
</dbReference>
<dbReference type="InterPro" id="IPR006109">
    <property type="entry name" value="G3P_DH_NAD-dep_C"/>
</dbReference>
<keyword evidence="6" id="KW-0594">Phospholipid biosynthesis</keyword>
<feature type="binding site" evidence="9">
    <location>
        <begin position="261"/>
        <end position="262"/>
    </location>
    <ligand>
        <name>substrate</name>
    </ligand>
</feature>
<keyword evidence="3 11" id="KW-0560">Oxidoreductase</keyword>
<dbReference type="GO" id="GO:0051287">
    <property type="term" value="F:NAD binding"/>
    <property type="evidence" value="ECO:0007669"/>
    <property type="project" value="InterPro"/>
</dbReference>
<evidence type="ECO:0000313" key="15">
    <source>
        <dbReference type="EMBL" id="OAB49101.1"/>
    </source>
</evidence>
<dbReference type="Pfam" id="PF01210">
    <property type="entry name" value="NAD_Gly3P_dh_N"/>
    <property type="match status" value="1"/>
</dbReference>
<protein>
    <recommendedName>
        <fullName evidence="12">Glycerol-3-phosphate dehydrogenase</fullName>
        <ecNumber evidence="12">1.1.1.94</ecNumber>
    </recommendedName>
</protein>
<dbReference type="InterPro" id="IPR011128">
    <property type="entry name" value="G3P_DH_NAD-dep_N"/>
</dbReference>
<evidence type="ECO:0000256" key="11">
    <source>
        <dbReference type="RuleBase" id="RU000437"/>
    </source>
</evidence>
<evidence type="ECO:0000313" key="16">
    <source>
        <dbReference type="Proteomes" id="UP000076983"/>
    </source>
</evidence>
<evidence type="ECO:0000256" key="12">
    <source>
        <dbReference type="RuleBase" id="RU000439"/>
    </source>
</evidence>
<keyword evidence="2" id="KW-0444">Lipid biosynthesis</keyword>
<evidence type="ECO:0000259" key="13">
    <source>
        <dbReference type="Pfam" id="PF01210"/>
    </source>
</evidence>
<name>A0A168RLR2_9BACT</name>
<keyword evidence="5" id="KW-0443">Lipid metabolism</keyword>
<dbReference type="GO" id="GO:0005829">
    <property type="term" value="C:cytosol"/>
    <property type="evidence" value="ECO:0007669"/>
    <property type="project" value="TreeGrafter"/>
</dbReference>
<feature type="domain" description="Glycerol-3-phosphate dehydrogenase NAD-dependent N-terminal" evidence="13">
    <location>
        <begin position="5"/>
        <end position="155"/>
    </location>
</feature>
<accession>A0A168RLR2</accession>
<dbReference type="Proteomes" id="UP000076983">
    <property type="component" value="Unassembled WGS sequence"/>
</dbReference>
<evidence type="ECO:0000256" key="2">
    <source>
        <dbReference type="ARBA" id="ARBA00022516"/>
    </source>
</evidence>
<comment type="catalytic activity">
    <reaction evidence="12">
        <text>sn-glycerol 3-phosphate + NADP(+) = dihydroxyacetone phosphate + NADPH + H(+)</text>
        <dbReference type="Rhea" id="RHEA:11096"/>
        <dbReference type="ChEBI" id="CHEBI:15378"/>
        <dbReference type="ChEBI" id="CHEBI:57597"/>
        <dbReference type="ChEBI" id="CHEBI:57642"/>
        <dbReference type="ChEBI" id="CHEBI:57783"/>
        <dbReference type="ChEBI" id="CHEBI:58349"/>
        <dbReference type="EC" id="1.1.1.94"/>
    </reaction>
</comment>
<dbReference type="SUPFAM" id="SSF48179">
    <property type="entry name" value="6-phosphogluconate dehydrogenase C-terminal domain-like"/>
    <property type="match status" value="1"/>
</dbReference>
<evidence type="ECO:0000256" key="10">
    <source>
        <dbReference type="PIRSR" id="PIRSR000114-3"/>
    </source>
</evidence>
<dbReference type="GO" id="GO:0008654">
    <property type="term" value="P:phospholipid biosynthetic process"/>
    <property type="evidence" value="ECO:0007669"/>
    <property type="project" value="UniProtKB-KW"/>
</dbReference>
<keyword evidence="4 10" id="KW-0520">NAD</keyword>
<proteinExistence type="inferred from homology"/>
<dbReference type="Gene3D" id="1.10.1040.10">
    <property type="entry name" value="N-(1-d-carboxylethyl)-l-norvaline Dehydrogenase, domain 2"/>
    <property type="match status" value="1"/>
</dbReference>
<feature type="binding site" evidence="10">
    <location>
        <position position="143"/>
    </location>
    <ligand>
        <name>NAD(+)</name>
        <dbReference type="ChEBI" id="CHEBI:57540"/>
    </ligand>
</feature>
<dbReference type="PANTHER" id="PTHR11728">
    <property type="entry name" value="GLYCEROL-3-PHOSPHATE DEHYDROGENASE"/>
    <property type="match status" value="1"/>
</dbReference>
<keyword evidence="7" id="KW-1208">Phospholipid metabolism</keyword>
<dbReference type="InterPro" id="IPR036291">
    <property type="entry name" value="NAD(P)-bd_dom_sf"/>
</dbReference>
<gene>
    <name evidence="15" type="primary">gpsA</name>
    <name evidence="15" type="ORF">MGALLINA_01410</name>
</gene>
<dbReference type="PANTHER" id="PTHR11728:SF1">
    <property type="entry name" value="GLYCEROL-3-PHOSPHATE DEHYDROGENASE [NAD(+)] 2, CHLOROPLASTIC"/>
    <property type="match status" value="1"/>
</dbReference>
<dbReference type="GO" id="GO:0046168">
    <property type="term" value="P:glycerol-3-phosphate catabolic process"/>
    <property type="evidence" value="ECO:0007669"/>
    <property type="project" value="InterPro"/>
</dbReference>
<evidence type="ECO:0000256" key="3">
    <source>
        <dbReference type="ARBA" id="ARBA00023002"/>
    </source>
</evidence>
<dbReference type="RefSeq" id="WP_063625954.1">
    <property type="nucleotide sequence ID" value="NZ_LVLH01000020.1"/>
</dbReference>
<feature type="binding site" evidence="10">
    <location>
        <position position="283"/>
    </location>
    <ligand>
        <name>NAD(+)</name>
        <dbReference type="ChEBI" id="CHEBI:57540"/>
    </ligand>
</feature>
<comment type="caution">
    <text evidence="15">The sequence shown here is derived from an EMBL/GenBank/DDBJ whole genome shotgun (WGS) entry which is preliminary data.</text>
</comment>
<evidence type="ECO:0000256" key="8">
    <source>
        <dbReference type="PIRSR" id="PIRSR000114-1"/>
    </source>
</evidence>
<dbReference type="EC" id="1.1.1.94" evidence="12"/>
<dbReference type="AlphaFoldDB" id="A0A168RLR2"/>
<dbReference type="InterPro" id="IPR008927">
    <property type="entry name" value="6-PGluconate_DH-like_C_sf"/>
</dbReference>
<evidence type="ECO:0000256" key="4">
    <source>
        <dbReference type="ARBA" id="ARBA00023027"/>
    </source>
</evidence>
<evidence type="ECO:0000256" key="7">
    <source>
        <dbReference type="ARBA" id="ARBA00023264"/>
    </source>
</evidence>
<comment type="similarity">
    <text evidence="1 11">Belongs to the NAD-dependent glycerol-3-phosphate dehydrogenase family.</text>
</comment>
<dbReference type="STRING" id="29557.MGALLINA_01410"/>
<evidence type="ECO:0000256" key="9">
    <source>
        <dbReference type="PIRSR" id="PIRSR000114-2"/>
    </source>
</evidence>